<dbReference type="InterPro" id="IPR011990">
    <property type="entry name" value="TPR-like_helical_dom_sf"/>
</dbReference>
<dbReference type="KEGG" id="cfon:HZU75_04665"/>
<sequence length="307" mass="33440">MNTKLISMMLAACLAGSAWAGEALVQNAIEKNDYTLAFAVAKADVTDGSATDITRMLLAQMYMQGKGTAVDAAAAKELLNPLVAKKIPEAQFMLAGLLQTEALAGMKTADGQLDLPRYSQLAKRSLAERENERYAAELVYQAAQQGFKMAIDAVCADLDNSVVGLSTSERAKWYRQCDKESWAKAVEMGQSLVPLNMRREVLRDPVVGEAYNRAAIKAQCLDENIKPVDFKVSKPVSGGQYLTLKLDKPLPYKMVSGQWQEIWIGQACGQKFGLPLLFKADGMGRATFAPDVPPEELESLIKAALPK</sequence>
<evidence type="ECO:0008006" key="4">
    <source>
        <dbReference type="Google" id="ProtNLM"/>
    </source>
</evidence>
<dbReference type="RefSeq" id="WP_180308012.1">
    <property type="nucleotide sequence ID" value="NZ_CP058952.1"/>
</dbReference>
<proteinExistence type="predicted"/>
<gene>
    <name evidence="2" type="ORF">HZU75_04665</name>
</gene>
<organism evidence="2 3">
    <name type="scientific">Chitinibacter fontanus</name>
    <dbReference type="NCBI Taxonomy" id="1737446"/>
    <lineage>
        <taxon>Bacteria</taxon>
        <taxon>Pseudomonadati</taxon>
        <taxon>Pseudomonadota</taxon>
        <taxon>Betaproteobacteria</taxon>
        <taxon>Neisseriales</taxon>
        <taxon>Chitinibacteraceae</taxon>
        <taxon>Chitinibacter</taxon>
    </lineage>
</organism>
<dbReference type="EMBL" id="CP058952">
    <property type="protein sequence ID" value="QLI80878.1"/>
    <property type="molecule type" value="Genomic_DNA"/>
</dbReference>
<accession>A0A7D5V8T1</accession>
<dbReference type="Gene3D" id="1.25.40.10">
    <property type="entry name" value="Tetratricopeptide repeat domain"/>
    <property type="match status" value="1"/>
</dbReference>
<evidence type="ECO:0000313" key="3">
    <source>
        <dbReference type="Proteomes" id="UP000510822"/>
    </source>
</evidence>
<evidence type="ECO:0000313" key="2">
    <source>
        <dbReference type="EMBL" id="QLI80878.1"/>
    </source>
</evidence>
<feature type="signal peptide" evidence="1">
    <location>
        <begin position="1"/>
        <end position="20"/>
    </location>
</feature>
<protein>
    <recommendedName>
        <fullName evidence="4">Sel1 repeat family protein</fullName>
    </recommendedName>
</protein>
<feature type="chain" id="PRO_5029000606" description="Sel1 repeat family protein" evidence="1">
    <location>
        <begin position="21"/>
        <end position="307"/>
    </location>
</feature>
<dbReference type="Proteomes" id="UP000510822">
    <property type="component" value="Chromosome"/>
</dbReference>
<keyword evidence="1" id="KW-0732">Signal</keyword>
<evidence type="ECO:0000256" key="1">
    <source>
        <dbReference type="SAM" id="SignalP"/>
    </source>
</evidence>
<name>A0A7D5V8T1_9NEIS</name>
<keyword evidence="3" id="KW-1185">Reference proteome</keyword>
<reference evidence="2 3" key="1">
    <citation type="journal article" date="2016" name="Int. J. Syst. Evol. Microbiol.">
        <title>Chitinibacter fontanus sp. nov., isolated from a spring.</title>
        <authorList>
            <person name="Sheu S.Y."/>
            <person name="Li Y.S."/>
            <person name="Young C.C."/>
            <person name="Chen W.M."/>
        </authorList>
    </citation>
    <scope>NUCLEOTIDE SEQUENCE [LARGE SCALE GENOMIC DNA]</scope>
    <source>
        <strain evidence="2 3">STM-7</strain>
    </source>
</reference>
<dbReference type="AlphaFoldDB" id="A0A7D5V8T1"/>